<dbReference type="PATRIC" id="fig|665952.3.peg.193"/>
<reference evidence="2 3" key="1">
    <citation type="submission" date="2011-09" db="EMBL/GenBank/DDBJ databases">
        <title>The Genome Sequence of Bacillus smithii 7_3_47FAA.</title>
        <authorList>
            <consortium name="The Broad Institute Genome Sequencing Platform"/>
            <person name="Earl A."/>
            <person name="Ward D."/>
            <person name="Feldgarden M."/>
            <person name="Gevers D."/>
            <person name="Daigneault M."/>
            <person name="Strauss J."/>
            <person name="Allen-Vercoe E."/>
            <person name="Young S.K."/>
            <person name="Zeng Q."/>
            <person name="Gargeya S."/>
            <person name="Fitzgerald M."/>
            <person name="Haas B."/>
            <person name="Abouelleil A."/>
            <person name="Alvarado L."/>
            <person name="Arachchi H.M."/>
            <person name="Berlin A."/>
            <person name="Brown A."/>
            <person name="Chapman S.B."/>
            <person name="Chen Z."/>
            <person name="Dunbar C."/>
            <person name="Freedman E."/>
            <person name="Gearin G."/>
            <person name="Goldberg J."/>
            <person name="Griggs A."/>
            <person name="Gujja S."/>
            <person name="Heiman D."/>
            <person name="Howarth C."/>
            <person name="Larson L."/>
            <person name="Lui A."/>
            <person name="MacDonald P.J.P."/>
            <person name="Montmayeur A."/>
            <person name="Murphy C."/>
            <person name="Neiman D."/>
            <person name="Pearson M."/>
            <person name="Priest M."/>
            <person name="Roberts A."/>
            <person name="Saif S."/>
            <person name="Shea T."/>
            <person name="Shenoy N."/>
            <person name="Sisk P."/>
            <person name="Stolte C."/>
            <person name="Sykes S."/>
            <person name="Wortman J."/>
            <person name="Nusbaum C."/>
            <person name="Birren B."/>
        </authorList>
    </citation>
    <scope>NUCLEOTIDE SEQUENCE [LARGE SCALE GENOMIC DNA]</scope>
    <source>
        <strain evidence="2 3">7_3_47FAA</strain>
    </source>
</reference>
<dbReference type="EMBL" id="ACWF01000007">
    <property type="protein sequence ID" value="EHL79528.1"/>
    <property type="molecule type" value="Genomic_DNA"/>
</dbReference>
<organism evidence="2 3">
    <name type="scientific">Bacillus smithii 7_3_47FAA</name>
    <dbReference type="NCBI Taxonomy" id="665952"/>
    <lineage>
        <taxon>Bacteria</taxon>
        <taxon>Bacillati</taxon>
        <taxon>Bacillota</taxon>
        <taxon>Bacilli</taxon>
        <taxon>Bacillales</taxon>
        <taxon>Bacillaceae</taxon>
        <taxon>Bacillus</taxon>
    </lineage>
</organism>
<feature type="compositionally biased region" description="Basic and acidic residues" evidence="1">
    <location>
        <begin position="84"/>
        <end position="95"/>
    </location>
</feature>
<accession>G9QH21</accession>
<evidence type="ECO:0000313" key="2">
    <source>
        <dbReference type="EMBL" id="EHL79528.1"/>
    </source>
</evidence>
<evidence type="ECO:0008006" key="4">
    <source>
        <dbReference type="Google" id="ProtNLM"/>
    </source>
</evidence>
<dbReference type="Proteomes" id="UP000011747">
    <property type="component" value="Unassembled WGS sequence"/>
</dbReference>
<dbReference type="AlphaFoldDB" id="G9QH21"/>
<dbReference type="RefSeq" id="WP_003352471.1">
    <property type="nucleotide sequence ID" value="NZ_JH414740.1"/>
</dbReference>
<gene>
    <name evidence="2" type="ORF">HMPREF1015_01080</name>
</gene>
<keyword evidence="3" id="KW-1185">Reference proteome</keyword>
<sequence>MSRRVGKVDKEDQAYSDFSVVETMKNFLIPEEVPEGPYGSPRGQDTPVENKSTPWEEGQRHHSAFNYEFKSLHEGLPRQYPDAHLPHDDPDRTEEPPYTTNRNADPLDPEG</sequence>
<feature type="region of interest" description="Disordered" evidence="1">
    <location>
        <begin position="31"/>
        <end position="111"/>
    </location>
</feature>
<name>G9QH21_9BACI</name>
<protein>
    <recommendedName>
        <fullName evidence="4">Cytosolic protein</fullName>
    </recommendedName>
</protein>
<proteinExistence type="predicted"/>
<comment type="caution">
    <text evidence="2">The sequence shown here is derived from an EMBL/GenBank/DDBJ whole genome shotgun (WGS) entry which is preliminary data.</text>
</comment>
<evidence type="ECO:0000256" key="1">
    <source>
        <dbReference type="SAM" id="MobiDB-lite"/>
    </source>
</evidence>
<evidence type="ECO:0000313" key="3">
    <source>
        <dbReference type="Proteomes" id="UP000011747"/>
    </source>
</evidence>
<dbReference type="HOGENOM" id="CLU_179283_0_0_9"/>
<dbReference type="GeneID" id="87582699"/>